<proteinExistence type="predicted"/>
<dbReference type="InterPro" id="IPR050951">
    <property type="entry name" value="Retrovirus_Pol_polyprotein"/>
</dbReference>
<feature type="domain" description="Reverse transcriptase" evidence="1">
    <location>
        <begin position="6"/>
        <end position="59"/>
    </location>
</feature>
<name>A0A438BMW0_VITVI</name>
<dbReference type="Proteomes" id="UP000288805">
    <property type="component" value="Unassembled WGS sequence"/>
</dbReference>
<sequence length="221" mass="25488">MMHQDVEVYVDDMIVKSWDRTDHLVALERFFKRIRQFRLRLNPKKCTFGVTSRKLLGCMVSERGIEANSKKIKAILEMPTSRTEKEMGGFLGKLQCISRFIARLTNISLLLGIGMGYHEIETLHDIVFKHLISRLDNLRYLFDRPALPSILMRWIVLMIEFDIHYVTQKSIKGSVVADHLASLLVSDSEVIDDDFLDEGIVIVTRLPGWRMYFNGAANPSE</sequence>
<dbReference type="AlphaFoldDB" id="A0A438BMW0"/>
<evidence type="ECO:0000259" key="1">
    <source>
        <dbReference type="Pfam" id="PF00078"/>
    </source>
</evidence>
<dbReference type="InterPro" id="IPR000477">
    <property type="entry name" value="RT_dom"/>
</dbReference>
<evidence type="ECO:0000313" key="3">
    <source>
        <dbReference type="Proteomes" id="UP000288805"/>
    </source>
</evidence>
<gene>
    <name evidence="2" type="ORF">CK203_111930</name>
</gene>
<dbReference type="PANTHER" id="PTHR37984:SF9">
    <property type="entry name" value="INTEGRASE CATALYTIC DOMAIN-CONTAINING PROTEIN"/>
    <property type="match status" value="1"/>
</dbReference>
<accession>A0A438BMW0</accession>
<dbReference type="EMBL" id="QGNW01002713">
    <property type="protein sequence ID" value="RVW12292.1"/>
    <property type="molecule type" value="Genomic_DNA"/>
</dbReference>
<dbReference type="Gene3D" id="3.30.70.270">
    <property type="match status" value="2"/>
</dbReference>
<evidence type="ECO:0000313" key="2">
    <source>
        <dbReference type="EMBL" id="RVW12292.1"/>
    </source>
</evidence>
<reference evidence="2 3" key="1">
    <citation type="journal article" date="2018" name="PLoS Genet.">
        <title>Population sequencing reveals clonal diversity and ancestral inbreeding in the grapevine cultivar Chardonnay.</title>
        <authorList>
            <person name="Roach M.J."/>
            <person name="Johnson D.L."/>
            <person name="Bohlmann J."/>
            <person name="van Vuuren H.J."/>
            <person name="Jones S.J."/>
            <person name="Pretorius I.S."/>
            <person name="Schmidt S.A."/>
            <person name="Borneman A.R."/>
        </authorList>
    </citation>
    <scope>NUCLEOTIDE SEQUENCE [LARGE SCALE GENOMIC DNA]</scope>
    <source>
        <strain evidence="3">cv. Chardonnay</strain>
        <tissue evidence="2">Leaf</tissue>
    </source>
</reference>
<protein>
    <recommendedName>
        <fullName evidence="1">Reverse transcriptase domain-containing protein</fullName>
    </recommendedName>
</protein>
<organism evidence="2 3">
    <name type="scientific">Vitis vinifera</name>
    <name type="common">Grape</name>
    <dbReference type="NCBI Taxonomy" id="29760"/>
    <lineage>
        <taxon>Eukaryota</taxon>
        <taxon>Viridiplantae</taxon>
        <taxon>Streptophyta</taxon>
        <taxon>Embryophyta</taxon>
        <taxon>Tracheophyta</taxon>
        <taxon>Spermatophyta</taxon>
        <taxon>Magnoliopsida</taxon>
        <taxon>eudicotyledons</taxon>
        <taxon>Gunneridae</taxon>
        <taxon>Pentapetalae</taxon>
        <taxon>rosids</taxon>
        <taxon>Vitales</taxon>
        <taxon>Vitaceae</taxon>
        <taxon>Viteae</taxon>
        <taxon>Vitis</taxon>
    </lineage>
</organism>
<dbReference type="Pfam" id="PF00078">
    <property type="entry name" value="RVT_1"/>
    <property type="match status" value="1"/>
</dbReference>
<dbReference type="InterPro" id="IPR043502">
    <property type="entry name" value="DNA/RNA_pol_sf"/>
</dbReference>
<dbReference type="SUPFAM" id="SSF56672">
    <property type="entry name" value="DNA/RNA polymerases"/>
    <property type="match status" value="1"/>
</dbReference>
<comment type="caution">
    <text evidence="2">The sequence shown here is derived from an EMBL/GenBank/DDBJ whole genome shotgun (WGS) entry which is preliminary data.</text>
</comment>
<dbReference type="InterPro" id="IPR043128">
    <property type="entry name" value="Rev_trsase/Diguanyl_cyclase"/>
</dbReference>
<dbReference type="PANTHER" id="PTHR37984">
    <property type="entry name" value="PROTEIN CBG26694"/>
    <property type="match status" value="1"/>
</dbReference>